<gene>
    <name evidence="17" type="ORF">G2W53_042473</name>
</gene>
<dbReference type="Proteomes" id="UP000634136">
    <property type="component" value="Unassembled WGS sequence"/>
</dbReference>
<dbReference type="Gene3D" id="3.30.40.10">
    <property type="entry name" value="Zinc/RING finger domain, C3HC4 (zinc finger)"/>
    <property type="match status" value="1"/>
</dbReference>
<dbReference type="EMBL" id="JAAIUW010000013">
    <property type="protein sequence ID" value="KAF7803362.1"/>
    <property type="molecule type" value="Genomic_DNA"/>
</dbReference>
<dbReference type="GO" id="GO:0016567">
    <property type="term" value="P:protein ubiquitination"/>
    <property type="evidence" value="ECO:0007669"/>
    <property type="project" value="InterPro"/>
</dbReference>
<evidence type="ECO:0000256" key="9">
    <source>
        <dbReference type="ARBA" id="ARBA00022786"/>
    </source>
</evidence>
<dbReference type="InterPro" id="IPR044600">
    <property type="entry name" value="ATL1/ATL16-like"/>
</dbReference>
<protein>
    <recommendedName>
        <fullName evidence="4">RING-type E3 ubiquitin transferase</fullName>
        <ecNumber evidence="4">2.3.2.27</ecNumber>
    </recommendedName>
</protein>
<keyword evidence="6 15" id="KW-0812">Transmembrane</keyword>
<evidence type="ECO:0000256" key="8">
    <source>
        <dbReference type="ARBA" id="ARBA00022771"/>
    </source>
</evidence>
<comment type="similarity">
    <text evidence="13">Belongs to the RING-type zinc finger family. ATL subfamily.</text>
</comment>
<organism evidence="17 18">
    <name type="scientific">Senna tora</name>
    <dbReference type="NCBI Taxonomy" id="362788"/>
    <lineage>
        <taxon>Eukaryota</taxon>
        <taxon>Viridiplantae</taxon>
        <taxon>Streptophyta</taxon>
        <taxon>Embryophyta</taxon>
        <taxon>Tracheophyta</taxon>
        <taxon>Spermatophyta</taxon>
        <taxon>Magnoliopsida</taxon>
        <taxon>eudicotyledons</taxon>
        <taxon>Gunneridae</taxon>
        <taxon>Pentapetalae</taxon>
        <taxon>rosids</taxon>
        <taxon>fabids</taxon>
        <taxon>Fabales</taxon>
        <taxon>Fabaceae</taxon>
        <taxon>Caesalpinioideae</taxon>
        <taxon>Cassia clade</taxon>
        <taxon>Senna</taxon>
    </lineage>
</organism>
<dbReference type="GO" id="GO:0016020">
    <property type="term" value="C:membrane"/>
    <property type="evidence" value="ECO:0007669"/>
    <property type="project" value="UniProtKB-SubCell"/>
</dbReference>
<dbReference type="PANTHER" id="PTHR46913:SF1">
    <property type="entry name" value="RING-H2 FINGER PROTEIN ATL16"/>
    <property type="match status" value="1"/>
</dbReference>
<comment type="pathway">
    <text evidence="3">Protein modification; protein ubiquitination.</text>
</comment>
<comment type="catalytic activity">
    <reaction evidence="1">
        <text>S-ubiquitinyl-[E2 ubiquitin-conjugating enzyme]-L-cysteine + [acceptor protein]-L-lysine = [E2 ubiquitin-conjugating enzyme]-L-cysteine + N(6)-ubiquitinyl-[acceptor protein]-L-lysine.</text>
        <dbReference type="EC" id="2.3.2.27"/>
    </reaction>
</comment>
<name>A0A834VZI6_9FABA</name>
<dbReference type="AlphaFoldDB" id="A0A834VZI6"/>
<dbReference type="OrthoDB" id="8062037at2759"/>
<dbReference type="EC" id="2.3.2.27" evidence="4"/>
<evidence type="ECO:0000256" key="4">
    <source>
        <dbReference type="ARBA" id="ARBA00012483"/>
    </source>
</evidence>
<dbReference type="InterPro" id="IPR013083">
    <property type="entry name" value="Znf_RING/FYVE/PHD"/>
</dbReference>
<evidence type="ECO:0000256" key="6">
    <source>
        <dbReference type="ARBA" id="ARBA00022692"/>
    </source>
</evidence>
<dbReference type="PANTHER" id="PTHR46913">
    <property type="entry name" value="RING-H2 FINGER PROTEIN ATL16"/>
    <property type="match status" value="1"/>
</dbReference>
<evidence type="ECO:0000256" key="7">
    <source>
        <dbReference type="ARBA" id="ARBA00022723"/>
    </source>
</evidence>
<dbReference type="SUPFAM" id="SSF57850">
    <property type="entry name" value="RING/U-box"/>
    <property type="match status" value="1"/>
</dbReference>
<feature type="transmembrane region" description="Helical" evidence="15">
    <location>
        <begin position="20"/>
        <end position="42"/>
    </location>
</feature>
<evidence type="ECO:0000256" key="2">
    <source>
        <dbReference type="ARBA" id="ARBA00004167"/>
    </source>
</evidence>
<evidence type="ECO:0000256" key="14">
    <source>
        <dbReference type="PROSITE-ProRule" id="PRU00175"/>
    </source>
</evidence>
<keyword evidence="7" id="KW-0479">Metal-binding</keyword>
<dbReference type="InterPro" id="IPR001841">
    <property type="entry name" value="Znf_RING"/>
</dbReference>
<evidence type="ECO:0000256" key="5">
    <source>
        <dbReference type="ARBA" id="ARBA00022679"/>
    </source>
</evidence>
<proteinExistence type="inferred from homology"/>
<evidence type="ECO:0000259" key="16">
    <source>
        <dbReference type="PROSITE" id="PS50089"/>
    </source>
</evidence>
<dbReference type="SMART" id="SM00184">
    <property type="entry name" value="RING"/>
    <property type="match status" value="1"/>
</dbReference>
<keyword evidence="11 15" id="KW-1133">Transmembrane helix</keyword>
<keyword evidence="9" id="KW-0833">Ubl conjugation pathway</keyword>
<keyword evidence="18" id="KW-1185">Reference proteome</keyword>
<keyword evidence="10" id="KW-0862">Zinc</keyword>
<keyword evidence="5" id="KW-0808">Transferase</keyword>
<dbReference type="GO" id="GO:0061630">
    <property type="term" value="F:ubiquitin protein ligase activity"/>
    <property type="evidence" value="ECO:0007669"/>
    <property type="project" value="UniProtKB-EC"/>
</dbReference>
<evidence type="ECO:0000256" key="11">
    <source>
        <dbReference type="ARBA" id="ARBA00022989"/>
    </source>
</evidence>
<comment type="caution">
    <text evidence="17">The sequence shown here is derived from an EMBL/GenBank/DDBJ whole genome shotgun (WGS) entry which is preliminary data.</text>
</comment>
<evidence type="ECO:0000256" key="12">
    <source>
        <dbReference type="ARBA" id="ARBA00023136"/>
    </source>
</evidence>
<evidence type="ECO:0000256" key="15">
    <source>
        <dbReference type="SAM" id="Phobius"/>
    </source>
</evidence>
<evidence type="ECO:0000256" key="3">
    <source>
        <dbReference type="ARBA" id="ARBA00004906"/>
    </source>
</evidence>
<dbReference type="PROSITE" id="PS50089">
    <property type="entry name" value="ZF_RING_2"/>
    <property type="match status" value="1"/>
</dbReference>
<sequence>MGFDDDDHYAHEKLSTGLKAMLAAAFSLFTILILVIAFHWILRRRRNRQLQRRLHDHLVHQIGSQIAPIDADEDPRFPANHHHHQRKGLEASVIASLPKVSYKETERFGRAESSMECSVCLVTIGEDATVRVLPNCKHLFHVDCVDKWFGSNTTCPICRTQAEPKVGAVRPTAPPEEEGSDVNSDGLGLRVTSFRSMIDSCDGWLRHLQIP</sequence>
<dbReference type="FunFam" id="3.30.40.10:FF:000187">
    <property type="entry name" value="E3 ubiquitin-protein ligase ATL6"/>
    <property type="match status" value="1"/>
</dbReference>
<evidence type="ECO:0000256" key="1">
    <source>
        <dbReference type="ARBA" id="ARBA00000900"/>
    </source>
</evidence>
<dbReference type="Pfam" id="PF13639">
    <property type="entry name" value="zf-RING_2"/>
    <property type="match status" value="1"/>
</dbReference>
<keyword evidence="12 15" id="KW-0472">Membrane</keyword>
<comment type="subcellular location">
    <subcellularLocation>
        <location evidence="2">Membrane</location>
        <topology evidence="2">Single-pass membrane protein</topology>
    </subcellularLocation>
</comment>
<reference evidence="17" key="1">
    <citation type="submission" date="2020-09" db="EMBL/GenBank/DDBJ databases">
        <title>Genome-Enabled Discovery of Anthraquinone Biosynthesis in Senna tora.</title>
        <authorList>
            <person name="Kang S.-H."/>
            <person name="Pandey R.P."/>
            <person name="Lee C.-M."/>
            <person name="Sim J.-S."/>
            <person name="Jeong J.-T."/>
            <person name="Choi B.-S."/>
            <person name="Jung M."/>
            <person name="Ginzburg D."/>
            <person name="Zhao K."/>
            <person name="Won S.Y."/>
            <person name="Oh T.-J."/>
            <person name="Yu Y."/>
            <person name="Kim N.-H."/>
            <person name="Lee O.R."/>
            <person name="Lee T.-H."/>
            <person name="Bashyal P."/>
            <person name="Kim T.-S."/>
            <person name="Lee W.-H."/>
            <person name="Kawkins C."/>
            <person name="Kim C.-K."/>
            <person name="Kim J.S."/>
            <person name="Ahn B.O."/>
            <person name="Rhee S.Y."/>
            <person name="Sohng J.K."/>
        </authorList>
    </citation>
    <scope>NUCLEOTIDE SEQUENCE</scope>
    <source>
        <tissue evidence="17">Leaf</tissue>
    </source>
</reference>
<dbReference type="GO" id="GO:0008270">
    <property type="term" value="F:zinc ion binding"/>
    <property type="evidence" value="ECO:0007669"/>
    <property type="project" value="UniProtKB-KW"/>
</dbReference>
<evidence type="ECO:0000256" key="13">
    <source>
        <dbReference type="ARBA" id="ARBA00024209"/>
    </source>
</evidence>
<evidence type="ECO:0000256" key="10">
    <source>
        <dbReference type="ARBA" id="ARBA00022833"/>
    </source>
</evidence>
<feature type="domain" description="RING-type" evidence="16">
    <location>
        <begin position="117"/>
        <end position="159"/>
    </location>
</feature>
<evidence type="ECO:0000313" key="17">
    <source>
        <dbReference type="EMBL" id="KAF7803362.1"/>
    </source>
</evidence>
<keyword evidence="8 14" id="KW-0863">Zinc-finger</keyword>
<accession>A0A834VZI6</accession>
<evidence type="ECO:0000313" key="18">
    <source>
        <dbReference type="Proteomes" id="UP000634136"/>
    </source>
</evidence>